<keyword evidence="6 7" id="KW-0961">Cell wall biogenesis/degradation</keyword>
<dbReference type="PROSITE" id="PS52029">
    <property type="entry name" value="LD_TPASE"/>
    <property type="match status" value="1"/>
</dbReference>
<gene>
    <name evidence="10" type="ORF">GURASL_00640</name>
</gene>
<organism evidence="10 11">
    <name type="scientific">Geotalea uraniireducens</name>
    <dbReference type="NCBI Taxonomy" id="351604"/>
    <lineage>
        <taxon>Bacteria</taxon>
        <taxon>Pseudomonadati</taxon>
        <taxon>Thermodesulfobacteriota</taxon>
        <taxon>Desulfuromonadia</taxon>
        <taxon>Geobacterales</taxon>
        <taxon>Geobacteraceae</taxon>
        <taxon>Geotalea</taxon>
    </lineage>
</organism>
<evidence type="ECO:0000256" key="6">
    <source>
        <dbReference type="ARBA" id="ARBA00023316"/>
    </source>
</evidence>
<evidence type="ECO:0000256" key="7">
    <source>
        <dbReference type="PROSITE-ProRule" id="PRU01373"/>
    </source>
</evidence>
<keyword evidence="8" id="KW-0732">Signal</keyword>
<evidence type="ECO:0000313" key="10">
    <source>
        <dbReference type="EMBL" id="BDV41141.1"/>
    </source>
</evidence>
<evidence type="ECO:0000256" key="8">
    <source>
        <dbReference type="SAM" id="SignalP"/>
    </source>
</evidence>
<feature type="domain" description="L,D-TPase catalytic" evidence="9">
    <location>
        <begin position="36"/>
        <end position="172"/>
    </location>
</feature>
<comment type="similarity">
    <text evidence="2">Belongs to the YkuD family.</text>
</comment>
<dbReference type="RefSeq" id="WP_282001091.1">
    <property type="nucleotide sequence ID" value="NZ_AP027151.1"/>
</dbReference>
<feature type="chain" id="PRO_5046884688" description="L,D-TPase catalytic domain-containing protein" evidence="8">
    <location>
        <begin position="31"/>
        <end position="173"/>
    </location>
</feature>
<evidence type="ECO:0000256" key="5">
    <source>
        <dbReference type="ARBA" id="ARBA00022984"/>
    </source>
</evidence>
<dbReference type="InterPro" id="IPR005490">
    <property type="entry name" value="LD_TPept_cat_dom"/>
</dbReference>
<comment type="pathway">
    <text evidence="1 7">Cell wall biogenesis; peptidoglycan biosynthesis.</text>
</comment>
<dbReference type="SUPFAM" id="SSF141523">
    <property type="entry name" value="L,D-transpeptidase catalytic domain-like"/>
    <property type="match status" value="1"/>
</dbReference>
<proteinExistence type="inferred from homology"/>
<feature type="active site" description="Nucleophile" evidence="7">
    <location>
        <position position="148"/>
    </location>
</feature>
<dbReference type="EMBL" id="AP027151">
    <property type="protein sequence ID" value="BDV41141.1"/>
    <property type="molecule type" value="Genomic_DNA"/>
</dbReference>
<feature type="active site" description="Proton donor/acceptor" evidence="7">
    <location>
        <position position="126"/>
    </location>
</feature>
<keyword evidence="3" id="KW-0808">Transferase</keyword>
<dbReference type="Gene3D" id="2.40.440.10">
    <property type="entry name" value="L,D-transpeptidase catalytic domain-like"/>
    <property type="match status" value="1"/>
</dbReference>
<accession>A0ABN6VQY1</accession>
<evidence type="ECO:0000259" key="9">
    <source>
        <dbReference type="PROSITE" id="PS52029"/>
    </source>
</evidence>
<evidence type="ECO:0000256" key="1">
    <source>
        <dbReference type="ARBA" id="ARBA00004752"/>
    </source>
</evidence>
<dbReference type="CDD" id="cd16913">
    <property type="entry name" value="YkuD_like"/>
    <property type="match status" value="1"/>
</dbReference>
<evidence type="ECO:0000256" key="3">
    <source>
        <dbReference type="ARBA" id="ARBA00022679"/>
    </source>
</evidence>
<evidence type="ECO:0000256" key="2">
    <source>
        <dbReference type="ARBA" id="ARBA00005992"/>
    </source>
</evidence>
<keyword evidence="4 7" id="KW-0133">Cell shape</keyword>
<keyword evidence="11" id="KW-1185">Reference proteome</keyword>
<keyword evidence="5 7" id="KW-0573">Peptidoglycan synthesis</keyword>
<dbReference type="Proteomes" id="UP001317705">
    <property type="component" value="Chromosome"/>
</dbReference>
<evidence type="ECO:0000256" key="4">
    <source>
        <dbReference type="ARBA" id="ARBA00022960"/>
    </source>
</evidence>
<evidence type="ECO:0000313" key="11">
    <source>
        <dbReference type="Proteomes" id="UP001317705"/>
    </source>
</evidence>
<name>A0ABN6VQY1_9BACT</name>
<protein>
    <recommendedName>
        <fullName evidence="9">L,D-TPase catalytic domain-containing protein</fullName>
    </recommendedName>
</protein>
<dbReference type="InterPro" id="IPR038063">
    <property type="entry name" value="Transpep_catalytic_dom"/>
</dbReference>
<sequence>MMATKRIRQFSLLLAALLLAVAAGPAPAVAAVAPVDRVVVFKSRRLMQLLRGNEVIRSYRIALGRHPVGPKDRSGDCRTPEGCYLLDRRNSASAYHRSIHISYPNALDRAAARSKGVSPGGDVMIHGLPKGFEDLADRHFVRNWTKGCIAVSNAEIDEIWQLVPDGTPIDIHP</sequence>
<dbReference type="PANTHER" id="PTHR36699">
    <property type="entry name" value="LD-TRANSPEPTIDASE"/>
    <property type="match status" value="1"/>
</dbReference>
<dbReference type="PANTHER" id="PTHR36699:SF1">
    <property type="entry name" value="L,D-TRANSPEPTIDASE YAFK-RELATED"/>
    <property type="match status" value="1"/>
</dbReference>
<dbReference type="Pfam" id="PF03734">
    <property type="entry name" value="YkuD"/>
    <property type="match status" value="1"/>
</dbReference>
<feature type="signal peptide" evidence="8">
    <location>
        <begin position="1"/>
        <end position="30"/>
    </location>
</feature>
<reference evidence="10 11" key="1">
    <citation type="submission" date="2022-12" db="EMBL/GenBank/DDBJ databases">
        <title>Polyphasic characterization of Geotalea uranireducens NIT-SL11 newly isolated from a complex of sewage sludge and microbially reduced graphene oxide.</title>
        <authorList>
            <person name="Xie L."/>
            <person name="Yoshida N."/>
            <person name="Meng L."/>
        </authorList>
    </citation>
    <scope>NUCLEOTIDE SEQUENCE [LARGE SCALE GENOMIC DNA]</scope>
    <source>
        <strain evidence="10 11">NIT-SL11</strain>
    </source>
</reference>